<evidence type="ECO:0000313" key="4">
    <source>
        <dbReference type="Proteomes" id="UP000027059"/>
    </source>
</evidence>
<dbReference type="AlphaFoldDB" id="A0A059Y385"/>
<organism evidence="3 4">
    <name type="scientific">Leptospirillum ferriphilum YSK</name>
    <dbReference type="NCBI Taxonomy" id="1441628"/>
    <lineage>
        <taxon>Bacteria</taxon>
        <taxon>Pseudomonadati</taxon>
        <taxon>Nitrospirota</taxon>
        <taxon>Nitrospiria</taxon>
        <taxon>Nitrospirales</taxon>
        <taxon>Nitrospiraceae</taxon>
        <taxon>Leptospirillum</taxon>
    </lineage>
</organism>
<dbReference type="InterPro" id="IPR002372">
    <property type="entry name" value="PQQ_rpt_dom"/>
</dbReference>
<feature type="compositionally biased region" description="Low complexity" evidence="1">
    <location>
        <begin position="527"/>
        <end position="540"/>
    </location>
</feature>
<feature type="domain" description="Pyrrolo-quinoline quinone repeat" evidence="2">
    <location>
        <begin position="367"/>
        <end position="502"/>
    </location>
</feature>
<dbReference type="Proteomes" id="UP000027059">
    <property type="component" value="Chromosome"/>
</dbReference>
<feature type="region of interest" description="Disordered" evidence="1">
    <location>
        <begin position="82"/>
        <end position="117"/>
    </location>
</feature>
<dbReference type="InterPro" id="IPR018391">
    <property type="entry name" value="PQQ_b-propeller_rpt"/>
</dbReference>
<dbReference type="InterPro" id="IPR011047">
    <property type="entry name" value="Quinoprotein_ADH-like_sf"/>
</dbReference>
<name>A0A059Y385_9BACT</name>
<dbReference type="HOGENOM" id="CLU_531886_0_0_0"/>
<evidence type="ECO:0000313" key="3">
    <source>
        <dbReference type="EMBL" id="AIA31992.1"/>
    </source>
</evidence>
<feature type="region of interest" description="Disordered" evidence="1">
    <location>
        <begin position="518"/>
        <end position="547"/>
    </location>
</feature>
<accession>A0A059Y385</accession>
<reference evidence="4" key="1">
    <citation type="submission" date="2014-02" db="EMBL/GenBank/DDBJ databases">
        <title>Complete genome sequence and comparative genomic analysis of the nitrogen-fixing bacterium Leptospirillum ferriphilum YSK.</title>
        <authorList>
            <person name="Guo X."/>
            <person name="Yin H."/>
            <person name="Liang Y."/>
            <person name="Hu Q."/>
            <person name="Ma L."/>
            <person name="Xiao Y."/>
            <person name="Zhang X."/>
            <person name="Qiu G."/>
            <person name="Liu X."/>
        </authorList>
    </citation>
    <scope>NUCLEOTIDE SEQUENCE [LARGE SCALE GENOMIC DNA]</scope>
    <source>
        <strain evidence="4">YSK</strain>
    </source>
</reference>
<dbReference type="PANTHER" id="PTHR34512:SF30">
    <property type="entry name" value="OUTER MEMBRANE PROTEIN ASSEMBLY FACTOR BAMB"/>
    <property type="match status" value="1"/>
</dbReference>
<keyword evidence="4" id="KW-1185">Reference proteome</keyword>
<evidence type="ECO:0000256" key="1">
    <source>
        <dbReference type="SAM" id="MobiDB-lite"/>
    </source>
</evidence>
<dbReference type="InterPro" id="IPR015943">
    <property type="entry name" value="WD40/YVTN_repeat-like_dom_sf"/>
</dbReference>
<feature type="domain" description="Pyrrolo-quinoline quinone repeat" evidence="2">
    <location>
        <begin position="154"/>
        <end position="211"/>
    </location>
</feature>
<gene>
    <name evidence="3" type="ORF">Y981_11775</name>
</gene>
<dbReference type="Pfam" id="PF13360">
    <property type="entry name" value="PQQ_2"/>
    <property type="match status" value="3"/>
</dbReference>
<reference evidence="3 4" key="2">
    <citation type="journal article" date="2015" name="Biomed. Res. Int.">
        <title>Effects of Arsenite Resistance on the Growth and Functional Gene Expression of Leptospirillum ferriphilum and Acidithiobacillus thiooxidans in Pure Culture and Coculture.</title>
        <authorList>
            <person name="Jiang H."/>
            <person name="Liang Y."/>
            <person name="Yin H."/>
            <person name="Xiao Y."/>
            <person name="Guo X."/>
            <person name="Xu Y."/>
            <person name="Hu Q."/>
            <person name="Liu H."/>
            <person name="Liu X."/>
        </authorList>
    </citation>
    <scope>NUCLEOTIDE SEQUENCE [LARGE SCALE GENOMIC DNA]</scope>
    <source>
        <strain evidence="3 4">YSK</strain>
    </source>
</reference>
<sequence>MPFAKDSCHRTGKVSVLSCRKDLVARLQKMGFVESRMFFPTEQGGSVGARDGVWRWVTGAGMFVFLCLPVWAHGETSPVGFPGPLPPVQGERHNRSTEASEYLPPETWNEEGGSSSRNPSFLLPKENLLNESGWTQHYTRERLPGEKRGAPENFYAGVVESGGVLWMAGFSGDILAIDARDGRLIWRRHLSSFLPSPPILGSSTVYLAASEPGVTLEHLVWYAKTRTLIRGRGPGLVEALSRKTGDLRWSAAVPGGCYGSPVLLPHTVMVQTGSGHLLFLDRNDGHQVFDLPLDGRSLGLASPVQEDLRVVVAQENPPLYQEVSLSGPRRIWRFGWTGTRDWEHFFIGTPLLAHGIFIGILRRPDPPEDEVMALNPDLGRVLWSRTFPPGDLPPAEDQSLPVESGNVVYVPSGVSRSLMAVEVSTGNLLWTLSLDERPSTGGVVTGNLLLLPLPSGRLLAIDKRSGTLVGEKKVASGLGPHPPVVVGHRVFVAGEDGSISQILLTEWGKKVQLLAFPPAPESPSKEAGLSSVPASSGSPVAEERDFR</sequence>
<dbReference type="Gene3D" id="2.40.10.480">
    <property type="match status" value="1"/>
</dbReference>
<feature type="domain" description="Pyrrolo-quinoline quinone repeat" evidence="2">
    <location>
        <begin position="226"/>
        <end position="309"/>
    </location>
</feature>
<dbReference type="SUPFAM" id="SSF50998">
    <property type="entry name" value="Quinoprotein alcohol dehydrogenase-like"/>
    <property type="match status" value="2"/>
</dbReference>
<dbReference type="KEGG" id="lfp:Y981_11775"/>
<dbReference type="PANTHER" id="PTHR34512">
    <property type="entry name" value="CELL SURFACE PROTEIN"/>
    <property type="match status" value="1"/>
</dbReference>
<dbReference type="EMBL" id="CP007243">
    <property type="protein sequence ID" value="AIA31992.1"/>
    <property type="molecule type" value="Genomic_DNA"/>
</dbReference>
<evidence type="ECO:0000259" key="2">
    <source>
        <dbReference type="Pfam" id="PF13360"/>
    </source>
</evidence>
<dbReference type="SMART" id="SM00564">
    <property type="entry name" value="PQQ"/>
    <property type="match status" value="5"/>
</dbReference>
<protein>
    <recommendedName>
        <fullName evidence="2">Pyrrolo-quinoline quinone repeat domain-containing protein</fullName>
    </recommendedName>
</protein>
<proteinExistence type="predicted"/>
<dbReference type="Gene3D" id="2.130.10.10">
    <property type="entry name" value="YVTN repeat-like/Quinoprotein amine dehydrogenase"/>
    <property type="match status" value="1"/>
</dbReference>